<dbReference type="EMBL" id="JACHEN010000014">
    <property type="protein sequence ID" value="MBB6216434.1"/>
    <property type="molecule type" value="Genomic_DNA"/>
</dbReference>
<evidence type="ECO:0000313" key="2">
    <source>
        <dbReference type="EMBL" id="MBB6216434.1"/>
    </source>
</evidence>
<dbReference type="Proteomes" id="UP000579281">
    <property type="component" value="Unassembled WGS sequence"/>
</dbReference>
<dbReference type="SUPFAM" id="SSF55729">
    <property type="entry name" value="Acyl-CoA N-acyltransferases (Nat)"/>
    <property type="match status" value="1"/>
</dbReference>
<dbReference type="PANTHER" id="PTHR43415:SF3">
    <property type="entry name" value="GNAT-FAMILY ACETYLTRANSFERASE"/>
    <property type="match status" value="1"/>
</dbReference>
<dbReference type="RefSeq" id="WP_184310968.1">
    <property type="nucleotide sequence ID" value="NZ_JACHEN010000014.1"/>
</dbReference>
<keyword evidence="2" id="KW-0808">Transferase</keyword>
<dbReference type="PANTHER" id="PTHR43415">
    <property type="entry name" value="SPERMIDINE N(1)-ACETYLTRANSFERASE"/>
    <property type="match status" value="1"/>
</dbReference>
<gene>
    <name evidence="2" type="ORF">HNQ80_002534</name>
</gene>
<evidence type="ECO:0000313" key="3">
    <source>
        <dbReference type="Proteomes" id="UP000579281"/>
    </source>
</evidence>
<feature type="domain" description="N-acetyltransferase" evidence="1">
    <location>
        <begin position="14"/>
        <end position="151"/>
    </location>
</feature>
<keyword evidence="3" id="KW-1185">Reference proteome</keyword>
<dbReference type="GO" id="GO:0016747">
    <property type="term" value="F:acyltransferase activity, transferring groups other than amino-acyl groups"/>
    <property type="evidence" value="ECO:0007669"/>
    <property type="project" value="InterPro"/>
</dbReference>
<sequence length="204" mass="24508">MVNKEIVLKGRFVELRGLIEEDFPQIIKWRNDPEINRFLNQPYQLTLELQYKWYQDKYLKSNEILFVIIEQKNFKKIGTIGVNDLNFDNKTGILGRLLIGEKEYRGSRELIEAMVLIYDFIFNELELNELYGHCVKENKQVISFDKKFGFVPTENTLFPQYCFVNNMHLVEMVNTKEQYERTRKSFIALLDYYWNNHIIGKIRT</sequence>
<dbReference type="InterPro" id="IPR016181">
    <property type="entry name" value="Acyl_CoA_acyltransferase"/>
</dbReference>
<dbReference type="Gene3D" id="3.40.630.30">
    <property type="match status" value="1"/>
</dbReference>
<dbReference type="Pfam" id="PF13302">
    <property type="entry name" value="Acetyltransf_3"/>
    <property type="match status" value="1"/>
</dbReference>
<accession>A0A841KRR3</accession>
<evidence type="ECO:0000259" key="1">
    <source>
        <dbReference type="Pfam" id="PF13302"/>
    </source>
</evidence>
<name>A0A841KRR3_9FIRM</name>
<comment type="caution">
    <text evidence="2">The sequence shown here is derived from an EMBL/GenBank/DDBJ whole genome shotgun (WGS) entry which is preliminary data.</text>
</comment>
<dbReference type="AlphaFoldDB" id="A0A841KRR3"/>
<reference evidence="2 3" key="1">
    <citation type="submission" date="2020-08" db="EMBL/GenBank/DDBJ databases">
        <title>Genomic Encyclopedia of Type Strains, Phase IV (KMG-IV): sequencing the most valuable type-strain genomes for metagenomic binning, comparative biology and taxonomic classification.</title>
        <authorList>
            <person name="Goeker M."/>
        </authorList>
    </citation>
    <scope>NUCLEOTIDE SEQUENCE [LARGE SCALE GENOMIC DNA]</scope>
    <source>
        <strain evidence="2 3">DSM 103526</strain>
    </source>
</reference>
<dbReference type="InterPro" id="IPR000182">
    <property type="entry name" value="GNAT_dom"/>
</dbReference>
<organism evidence="2 3">
    <name type="scientific">Anaerosolibacter carboniphilus</name>
    <dbReference type="NCBI Taxonomy" id="1417629"/>
    <lineage>
        <taxon>Bacteria</taxon>
        <taxon>Bacillati</taxon>
        <taxon>Bacillota</taxon>
        <taxon>Clostridia</taxon>
        <taxon>Peptostreptococcales</taxon>
        <taxon>Thermotaleaceae</taxon>
        <taxon>Anaerosolibacter</taxon>
    </lineage>
</organism>
<proteinExistence type="predicted"/>
<protein>
    <submittedName>
        <fullName evidence="2">RimJ/RimL family protein N-acetyltransferase</fullName>
    </submittedName>
</protein>